<evidence type="ECO:0000313" key="2">
    <source>
        <dbReference type="Proteomes" id="UP000515135"/>
    </source>
</evidence>
<organism evidence="2 3">
    <name type="scientific">Branchiostoma belcheri</name>
    <name type="common">Amphioxus</name>
    <dbReference type="NCBI Taxonomy" id="7741"/>
    <lineage>
        <taxon>Eukaryota</taxon>
        <taxon>Metazoa</taxon>
        <taxon>Chordata</taxon>
        <taxon>Cephalochordata</taxon>
        <taxon>Leptocardii</taxon>
        <taxon>Amphioxiformes</taxon>
        <taxon>Branchiostomatidae</taxon>
        <taxon>Branchiostoma</taxon>
    </lineage>
</organism>
<dbReference type="KEGG" id="bbel:109483030"/>
<dbReference type="AlphaFoldDB" id="A0A6P5A5I7"/>
<dbReference type="RefSeq" id="XP_019641544.1">
    <property type="nucleotide sequence ID" value="XM_019785985.1"/>
</dbReference>
<sequence>MAASPCLLLFAAIFPTVLGQELHIDVAIGETAKFPLRSFTNFDDRKMLGLALVNDTVTIELVTLAAGAPVQNAIIHAKWQGRLSLLEGPDGTVAELSNVQPSDTGREVYYQYQQTHGPEGQGAKMYVNIKIPPPAVSSFSITNAGEDYVNITLEQVKPYDSAPVGYRLEYREAATSQI</sequence>
<protein>
    <submittedName>
        <fullName evidence="3">Uncharacterized protein LOC109483030</fullName>
    </submittedName>
</protein>
<dbReference type="Proteomes" id="UP000515135">
    <property type="component" value="Unplaced"/>
</dbReference>
<proteinExistence type="predicted"/>
<name>A0A6P5A5I7_BRABE</name>
<dbReference type="InterPro" id="IPR003961">
    <property type="entry name" value="FN3_dom"/>
</dbReference>
<evidence type="ECO:0000256" key="1">
    <source>
        <dbReference type="SAM" id="SignalP"/>
    </source>
</evidence>
<dbReference type="CDD" id="cd00063">
    <property type="entry name" value="FN3"/>
    <property type="match status" value="1"/>
</dbReference>
<keyword evidence="2" id="KW-1185">Reference proteome</keyword>
<reference evidence="3" key="1">
    <citation type="submission" date="2025-08" db="UniProtKB">
        <authorList>
            <consortium name="RefSeq"/>
        </authorList>
    </citation>
    <scope>IDENTIFICATION</scope>
    <source>
        <tissue evidence="3">Gonad</tissue>
    </source>
</reference>
<dbReference type="OrthoDB" id="10657701at2759"/>
<evidence type="ECO:0000313" key="3">
    <source>
        <dbReference type="RefSeq" id="XP_019641544.1"/>
    </source>
</evidence>
<accession>A0A6P5A5I7</accession>
<gene>
    <name evidence="3" type="primary">LOC109483030</name>
</gene>
<keyword evidence="1" id="KW-0732">Signal</keyword>
<feature type="signal peptide" evidence="1">
    <location>
        <begin position="1"/>
        <end position="19"/>
    </location>
</feature>
<dbReference type="GeneID" id="109483030"/>
<feature type="chain" id="PRO_5027657192" evidence="1">
    <location>
        <begin position="20"/>
        <end position="178"/>
    </location>
</feature>